<protein>
    <submittedName>
        <fullName evidence="2">Uncharacterized protein</fullName>
    </submittedName>
</protein>
<feature type="compositionally biased region" description="Basic and acidic residues" evidence="1">
    <location>
        <begin position="24"/>
        <end position="33"/>
    </location>
</feature>
<dbReference type="Proteomes" id="UP000596660">
    <property type="component" value="Unplaced"/>
</dbReference>
<reference evidence="2" key="1">
    <citation type="journal article" date="2017" name="Nature">
        <title>The genome of Chenopodium quinoa.</title>
        <authorList>
            <person name="Jarvis D.E."/>
            <person name="Ho Y.S."/>
            <person name="Lightfoot D.J."/>
            <person name="Schmoeckel S.M."/>
            <person name="Li B."/>
            <person name="Borm T.J.A."/>
            <person name="Ohyanagi H."/>
            <person name="Mineta K."/>
            <person name="Michell C.T."/>
            <person name="Saber N."/>
            <person name="Kharbatia N.M."/>
            <person name="Rupper R.R."/>
            <person name="Sharp A.R."/>
            <person name="Dally N."/>
            <person name="Boughton B.A."/>
            <person name="Woo Y.H."/>
            <person name="Gao G."/>
            <person name="Schijlen E.G.W.M."/>
            <person name="Guo X."/>
            <person name="Momin A.A."/>
            <person name="Negrao S."/>
            <person name="Al-Babili S."/>
            <person name="Gehring C."/>
            <person name="Roessner U."/>
            <person name="Jung C."/>
            <person name="Murphy K."/>
            <person name="Arold S.T."/>
            <person name="Gojobori T."/>
            <person name="van der Linden C.G."/>
            <person name="van Loo E.N."/>
            <person name="Jellen E.N."/>
            <person name="Maughan P.J."/>
            <person name="Tester M."/>
        </authorList>
    </citation>
    <scope>NUCLEOTIDE SEQUENCE [LARGE SCALE GENOMIC DNA]</scope>
    <source>
        <strain evidence="2">cv. PI 614886</strain>
    </source>
</reference>
<dbReference type="AlphaFoldDB" id="A0A803LC08"/>
<accession>A0A803LC08</accession>
<dbReference type="EnsemblPlants" id="AUR62009397-RA">
    <property type="protein sequence ID" value="AUR62009397-RA:cds"/>
    <property type="gene ID" value="AUR62009397"/>
</dbReference>
<organism evidence="2 3">
    <name type="scientific">Chenopodium quinoa</name>
    <name type="common">Quinoa</name>
    <dbReference type="NCBI Taxonomy" id="63459"/>
    <lineage>
        <taxon>Eukaryota</taxon>
        <taxon>Viridiplantae</taxon>
        <taxon>Streptophyta</taxon>
        <taxon>Embryophyta</taxon>
        <taxon>Tracheophyta</taxon>
        <taxon>Spermatophyta</taxon>
        <taxon>Magnoliopsida</taxon>
        <taxon>eudicotyledons</taxon>
        <taxon>Gunneridae</taxon>
        <taxon>Pentapetalae</taxon>
        <taxon>Caryophyllales</taxon>
        <taxon>Chenopodiaceae</taxon>
        <taxon>Chenopodioideae</taxon>
        <taxon>Atripliceae</taxon>
        <taxon>Chenopodium</taxon>
    </lineage>
</organism>
<reference evidence="2" key="2">
    <citation type="submission" date="2021-03" db="UniProtKB">
        <authorList>
            <consortium name="EnsemblPlants"/>
        </authorList>
    </citation>
    <scope>IDENTIFICATION</scope>
</reference>
<dbReference type="OMA" id="WTSMLKQ"/>
<evidence type="ECO:0000313" key="3">
    <source>
        <dbReference type="Proteomes" id="UP000596660"/>
    </source>
</evidence>
<evidence type="ECO:0000313" key="2">
    <source>
        <dbReference type="EnsemblPlants" id="AUR62009397-RA:cds"/>
    </source>
</evidence>
<name>A0A803LC08_CHEQI</name>
<proteinExistence type="predicted"/>
<dbReference type="Gramene" id="AUR62009397-RA">
    <property type="protein sequence ID" value="AUR62009397-RA:cds"/>
    <property type="gene ID" value="AUR62009397"/>
</dbReference>
<feature type="region of interest" description="Disordered" evidence="1">
    <location>
        <begin position="1"/>
        <end position="33"/>
    </location>
</feature>
<keyword evidence="3" id="KW-1185">Reference proteome</keyword>
<evidence type="ECO:0000256" key="1">
    <source>
        <dbReference type="SAM" id="MobiDB-lite"/>
    </source>
</evidence>
<sequence>MISIPKTLISFSCQSSKPAGEEDSSAKKEREDKPLMTLPVISGVSKLGKRLKETLSPKQKGDLKDVLLMSFSFGVYVYISQKIVCAYCAWMSMLW</sequence>